<dbReference type="InterPro" id="IPR057326">
    <property type="entry name" value="KR_dom"/>
</dbReference>
<sequence>MSRKNILITGASSGLGAEMAKQFAAKGRDLVLAARRTDRLAQVRQQLLTANPGITVLVKALDVTDHDAVFRVFAEARAELGSLDRVIVNAGLGKGQPLGTGYFHANKQTAETNFVAALAQCEAAMTAFREQNAGHLVVVSSMSAMRGLPRNLSTYAASKAGVAALAEGIRADTLRTPIKVTTLFPGYIRSEMNEKVRNTPLISDTATGVRAMVRAIERESATACVPAWPWAVLAVAMRALPLGVVARLS</sequence>
<accession>A0A421AZ64</accession>
<protein>
    <submittedName>
        <fullName evidence="5">Short-subunit dehydrogenase</fullName>
    </submittedName>
</protein>
<evidence type="ECO:0000256" key="3">
    <source>
        <dbReference type="RuleBase" id="RU000363"/>
    </source>
</evidence>
<name>A0A421AZ64_9PSEU</name>
<dbReference type="GO" id="GO:0016020">
    <property type="term" value="C:membrane"/>
    <property type="evidence" value="ECO:0007669"/>
    <property type="project" value="TreeGrafter"/>
</dbReference>
<dbReference type="AlphaFoldDB" id="A0A421AZ64"/>
<evidence type="ECO:0000256" key="1">
    <source>
        <dbReference type="ARBA" id="ARBA00006484"/>
    </source>
</evidence>
<dbReference type="PANTHER" id="PTHR44196:SF1">
    <property type="entry name" value="DEHYDROGENASE_REDUCTASE SDR FAMILY MEMBER 7B"/>
    <property type="match status" value="1"/>
</dbReference>
<evidence type="ECO:0000313" key="5">
    <source>
        <dbReference type="EMBL" id="RLK55118.1"/>
    </source>
</evidence>
<dbReference type="Proteomes" id="UP000282454">
    <property type="component" value="Unassembled WGS sequence"/>
</dbReference>
<proteinExistence type="inferred from homology"/>
<keyword evidence="2" id="KW-0560">Oxidoreductase</keyword>
<dbReference type="GO" id="GO:0016491">
    <property type="term" value="F:oxidoreductase activity"/>
    <property type="evidence" value="ECO:0007669"/>
    <property type="project" value="UniProtKB-KW"/>
</dbReference>
<dbReference type="InterPro" id="IPR036291">
    <property type="entry name" value="NAD(P)-bd_dom_sf"/>
</dbReference>
<evidence type="ECO:0000259" key="4">
    <source>
        <dbReference type="SMART" id="SM00822"/>
    </source>
</evidence>
<dbReference type="SMART" id="SM00822">
    <property type="entry name" value="PKS_KR"/>
    <property type="match status" value="1"/>
</dbReference>
<comment type="similarity">
    <text evidence="1 3">Belongs to the short-chain dehydrogenases/reductases (SDR) family.</text>
</comment>
<feature type="domain" description="Ketoreductase" evidence="4">
    <location>
        <begin position="4"/>
        <end position="191"/>
    </location>
</feature>
<dbReference type="PANTHER" id="PTHR44196">
    <property type="entry name" value="DEHYDROGENASE/REDUCTASE SDR FAMILY MEMBER 7B"/>
    <property type="match status" value="1"/>
</dbReference>
<dbReference type="OrthoDB" id="9797538at2"/>
<evidence type="ECO:0000256" key="2">
    <source>
        <dbReference type="ARBA" id="ARBA00023002"/>
    </source>
</evidence>
<dbReference type="PRINTS" id="PR00081">
    <property type="entry name" value="GDHRDH"/>
</dbReference>
<dbReference type="RefSeq" id="WP_121392957.1">
    <property type="nucleotide sequence ID" value="NZ_RCDD01000004.1"/>
</dbReference>
<dbReference type="Pfam" id="PF00106">
    <property type="entry name" value="adh_short"/>
    <property type="match status" value="1"/>
</dbReference>
<dbReference type="PRINTS" id="PR00080">
    <property type="entry name" value="SDRFAMILY"/>
</dbReference>
<organism evidence="5 6">
    <name type="scientific">Actinokineospora cianjurensis</name>
    <dbReference type="NCBI Taxonomy" id="585224"/>
    <lineage>
        <taxon>Bacteria</taxon>
        <taxon>Bacillati</taxon>
        <taxon>Actinomycetota</taxon>
        <taxon>Actinomycetes</taxon>
        <taxon>Pseudonocardiales</taxon>
        <taxon>Pseudonocardiaceae</taxon>
        <taxon>Actinokineospora</taxon>
    </lineage>
</organism>
<evidence type="ECO:0000313" key="6">
    <source>
        <dbReference type="Proteomes" id="UP000282454"/>
    </source>
</evidence>
<comment type="caution">
    <text evidence="5">The sequence shown here is derived from an EMBL/GenBank/DDBJ whole genome shotgun (WGS) entry which is preliminary data.</text>
</comment>
<reference evidence="5 6" key="1">
    <citation type="submission" date="2018-10" db="EMBL/GenBank/DDBJ databases">
        <title>Genomic Encyclopedia of Archaeal and Bacterial Type Strains, Phase II (KMG-II): from individual species to whole genera.</title>
        <authorList>
            <person name="Goeker M."/>
        </authorList>
    </citation>
    <scope>NUCLEOTIDE SEQUENCE [LARGE SCALE GENOMIC DNA]</scope>
    <source>
        <strain evidence="5 6">DSM 45657</strain>
    </source>
</reference>
<gene>
    <name evidence="5" type="ORF">CLV68_4597</name>
</gene>
<keyword evidence="6" id="KW-1185">Reference proteome</keyword>
<dbReference type="NCBIfam" id="NF006099">
    <property type="entry name" value="PRK08251.1"/>
    <property type="match status" value="1"/>
</dbReference>
<dbReference type="InterPro" id="IPR002347">
    <property type="entry name" value="SDR_fam"/>
</dbReference>
<dbReference type="SUPFAM" id="SSF51735">
    <property type="entry name" value="NAD(P)-binding Rossmann-fold domains"/>
    <property type="match status" value="1"/>
</dbReference>
<dbReference type="EMBL" id="RCDD01000004">
    <property type="protein sequence ID" value="RLK55118.1"/>
    <property type="molecule type" value="Genomic_DNA"/>
</dbReference>
<dbReference type="Gene3D" id="3.40.50.720">
    <property type="entry name" value="NAD(P)-binding Rossmann-like Domain"/>
    <property type="match status" value="1"/>
</dbReference>